<proteinExistence type="predicted"/>
<comment type="caution">
    <text evidence="1">The sequence shown here is derived from an EMBL/GenBank/DDBJ whole genome shotgun (WGS) entry which is preliminary data.</text>
</comment>
<organism evidence="1 2">
    <name type="scientific">Elysia crispata</name>
    <name type="common">lettuce slug</name>
    <dbReference type="NCBI Taxonomy" id="231223"/>
    <lineage>
        <taxon>Eukaryota</taxon>
        <taxon>Metazoa</taxon>
        <taxon>Spiralia</taxon>
        <taxon>Lophotrochozoa</taxon>
        <taxon>Mollusca</taxon>
        <taxon>Gastropoda</taxon>
        <taxon>Heterobranchia</taxon>
        <taxon>Euthyneura</taxon>
        <taxon>Panpulmonata</taxon>
        <taxon>Sacoglossa</taxon>
        <taxon>Placobranchoidea</taxon>
        <taxon>Plakobranchidae</taxon>
        <taxon>Elysia</taxon>
    </lineage>
</organism>
<feature type="non-terminal residue" evidence="1">
    <location>
        <position position="14"/>
    </location>
</feature>
<reference evidence="1" key="1">
    <citation type="journal article" date="2023" name="G3 (Bethesda)">
        <title>A reference genome for the long-term kleptoplast-retaining sea slug Elysia crispata morphotype clarki.</title>
        <authorList>
            <person name="Eastman K.E."/>
            <person name="Pendleton A.L."/>
            <person name="Shaikh M.A."/>
            <person name="Suttiyut T."/>
            <person name="Ogas R."/>
            <person name="Tomko P."/>
            <person name="Gavelis G."/>
            <person name="Widhalm J.R."/>
            <person name="Wisecaver J.H."/>
        </authorList>
    </citation>
    <scope>NUCLEOTIDE SEQUENCE</scope>
    <source>
        <strain evidence="1">ECLA1</strain>
    </source>
</reference>
<dbReference type="Proteomes" id="UP001283361">
    <property type="component" value="Unassembled WGS sequence"/>
</dbReference>
<protein>
    <submittedName>
        <fullName evidence="1">Uncharacterized protein</fullName>
    </submittedName>
</protein>
<sequence length="14" mass="1631">NVTNPKVFFSRNAH</sequence>
<gene>
    <name evidence="1" type="ORF">RRG08_056762</name>
</gene>
<dbReference type="EMBL" id="JAWDGP010003471">
    <property type="protein sequence ID" value="KAK3773991.1"/>
    <property type="molecule type" value="Genomic_DNA"/>
</dbReference>
<evidence type="ECO:0000313" key="1">
    <source>
        <dbReference type="EMBL" id="KAK3773991.1"/>
    </source>
</evidence>
<keyword evidence="2" id="KW-1185">Reference proteome</keyword>
<accession>A0AAE0ZS33</accession>
<evidence type="ECO:0000313" key="2">
    <source>
        <dbReference type="Proteomes" id="UP001283361"/>
    </source>
</evidence>
<name>A0AAE0ZS33_9GAST</name>